<protein>
    <submittedName>
        <fullName evidence="6">TlpA family protein disulfide reductase</fullName>
    </submittedName>
</protein>
<dbReference type="InterPro" id="IPR013740">
    <property type="entry name" value="Redoxin"/>
</dbReference>
<sequence>MKIYVLIGLTLLAVGCEQQSSVDYSIVEGSIENAHGKTLALNTLTGDFNKKITLEDDGSFIDTLQITSGTFSLSDGRQKMQFYLEEGDRLHVNYDAAKPGTWANFEGSAAASAVYYRTKEELTKDLKNGIKNIYTLDERTFLEQLNKQKEAHKKLLQGAKSLSRSFQKLEERNIDYEYLNQVNNYEMYHAYYTGNKGFKASDIIEEELRGINMEDKKAFRFSPAFRNLLTSTYNQKASAMVKKDTIEPSLALLKVIAENGDQEIRDELLYENAKTYLSYSEDPEAYYNFYMAYSSNKEYQNAVTKDFDKMRKIAKGKPSPIFRNYENHEGGTTSLNDLKGKYVYMDIWATWCGPCKREIPSLKELEMEYRNKDIVFVSISIDEQKDHDKWKNMVTQLELGGVQLFADNDWNSQFVKDYLIKGIPRFILVDPQGNIVNSNAPRPSSEDIRKLFNELEI</sequence>
<dbReference type="PROSITE" id="PS51352">
    <property type="entry name" value="THIOREDOXIN_2"/>
    <property type="match status" value="1"/>
</dbReference>
<dbReference type="PANTHER" id="PTHR42852">
    <property type="entry name" value="THIOL:DISULFIDE INTERCHANGE PROTEIN DSBE"/>
    <property type="match status" value="1"/>
</dbReference>
<reference evidence="6 7" key="1">
    <citation type="submission" date="2019-04" db="EMBL/GenBank/DDBJ databases">
        <title>Draft genome sequence of Robertkochia marina CC-AMO-30D.</title>
        <authorList>
            <person name="Hameed A."/>
            <person name="Lin S.-Y."/>
            <person name="Shahina M."/>
            <person name="Lai W.-A."/>
            <person name="Young C.-C."/>
        </authorList>
    </citation>
    <scope>NUCLEOTIDE SEQUENCE [LARGE SCALE GENOMIC DNA]</scope>
    <source>
        <strain evidence="6 7">CC-AMO-30D</strain>
    </source>
</reference>
<dbReference type="Pfam" id="PF08534">
    <property type="entry name" value="Redoxin"/>
    <property type="match status" value="1"/>
</dbReference>
<name>A0A4S3M1U8_9FLAO</name>
<evidence type="ECO:0000256" key="2">
    <source>
        <dbReference type="ARBA" id="ARBA00022748"/>
    </source>
</evidence>
<dbReference type="PANTHER" id="PTHR42852:SF6">
    <property type="entry name" value="THIOL:DISULFIDE INTERCHANGE PROTEIN DSBE"/>
    <property type="match status" value="1"/>
</dbReference>
<evidence type="ECO:0000313" key="7">
    <source>
        <dbReference type="Proteomes" id="UP000305939"/>
    </source>
</evidence>
<dbReference type="OrthoDB" id="743079at2"/>
<dbReference type="InterPro" id="IPR013766">
    <property type="entry name" value="Thioredoxin_domain"/>
</dbReference>
<dbReference type="Proteomes" id="UP000305939">
    <property type="component" value="Unassembled WGS sequence"/>
</dbReference>
<dbReference type="GO" id="GO:0030313">
    <property type="term" value="C:cell envelope"/>
    <property type="evidence" value="ECO:0007669"/>
    <property type="project" value="UniProtKB-SubCell"/>
</dbReference>
<dbReference type="Gene3D" id="3.40.30.10">
    <property type="entry name" value="Glutaredoxin"/>
    <property type="match status" value="1"/>
</dbReference>
<dbReference type="GO" id="GO:0017004">
    <property type="term" value="P:cytochrome complex assembly"/>
    <property type="evidence" value="ECO:0007669"/>
    <property type="project" value="UniProtKB-KW"/>
</dbReference>
<evidence type="ECO:0000313" key="6">
    <source>
        <dbReference type="EMBL" id="THD67539.1"/>
    </source>
</evidence>
<organism evidence="6 7">
    <name type="scientific">Robertkochia marina</name>
    <dbReference type="NCBI Taxonomy" id="1227945"/>
    <lineage>
        <taxon>Bacteria</taxon>
        <taxon>Pseudomonadati</taxon>
        <taxon>Bacteroidota</taxon>
        <taxon>Flavobacteriia</taxon>
        <taxon>Flavobacteriales</taxon>
        <taxon>Flavobacteriaceae</taxon>
        <taxon>Robertkochia</taxon>
    </lineage>
</organism>
<keyword evidence="2" id="KW-0201">Cytochrome c-type biogenesis</keyword>
<evidence type="ECO:0000256" key="3">
    <source>
        <dbReference type="ARBA" id="ARBA00023157"/>
    </source>
</evidence>
<keyword evidence="7" id="KW-1185">Reference proteome</keyword>
<evidence type="ECO:0000256" key="4">
    <source>
        <dbReference type="ARBA" id="ARBA00023284"/>
    </source>
</evidence>
<feature type="domain" description="Thioredoxin" evidence="5">
    <location>
        <begin position="313"/>
        <end position="457"/>
    </location>
</feature>
<dbReference type="InterPro" id="IPR050553">
    <property type="entry name" value="Thioredoxin_ResA/DsbE_sf"/>
</dbReference>
<dbReference type="RefSeq" id="WP_136335744.1">
    <property type="nucleotide sequence ID" value="NZ_QXMP01000005.1"/>
</dbReference>
<comment type="caution">
    <text evidence="6">The sequence shown here is derived from an EMBL/GenBank/DDBJ whole genome shotgun (WGS) entry which is preliminary data.</text>
</comment>
<dbReference type="CDD" id="cd02966">
    <property type="entry name" value="TlpA_like_family"/>
    <property type="match status" value="1"/>
</dbReference>
<keyword evidence="3" id="KW-1015">Disulfide bond</keyword>
<evidence type="ECO:0000256" key="1">
    <source>
        <dbReference type="ARBA" id="ARBA00004196"/>
    </source>
</evidence>
<proteinExistence type="predicted"/>
<dbReference type="PROSITE" id="PS51257">
    <property type="entry name" value="PROKAR_LIPOPROTEIN"/>
    <property type="match status" value="1"/>
</dbReference>
<dbReference type="SUPFAM" id="SSF52833">
    <property type="entry name" value="Thioredoxin-like"/>
    <property type="match status" value="1"/>
</dbReference>
<dbReference type="EMBL" id="SSMC01000002">
    <property type="protein sequence ID" value="THD67539.1"/>
    <property type="molecule type" value="Genomic_DNA"/>
</dbReference>
<comment type="subcellular location">
    <subcellularLocation>
        <location evidence="1">Cell envelope</location>
    </subcellularLocation>
</comment>
<gene>
    <name evidence="6" type="ORF">E7Z59_07710</name>
</gene>
<dbReference type="InterPro" id="IPR036249">
    <property type="entry name" value="Thioredoxin-like_sf"/>
</dbReference>
<accession>A0A4S3M1U8</accession>
<evidence type="ECO:0000259" key="5">
    <source>
        <dbReference type="PROSITE" id="PS51352"/>
    </source>
</evidence>
<keyword evidence="4" id="KW-0676">Redox-active center</keyword>
<dbReference type="AlphaFoldDB" id="A0A4S3M1U8"/>